<evidence type="ECO:0000313" key="5">
    <source>
        <dbReference type="Proteomes" id="UP000760480"/>
    </source>
</evidence>
<dbReference type="InterPro" id="IPR015422">
    <property type="entry name" value="PyrdxlP-dep_Trfase_small"/>
</dbReference>
<dbReference type="SUPFAM" id="SSF53383">
    <property type="entry name" value="PLP-dependent transferases"/>
    <property type="match status" value="1"/>
</dbReference>
<comment type="similarity">
    <text evidence="2 3">Belongs to the DegT/DnrJ/EryC1 family.</text>
</comment>
<dbReference type="GO" id="GO:0008483">
    <property type="term" value="F:transaminase activity"/>
    <property type="evidence" value="ECO:0007669"/>
    <property type="project" value="UniProtKB-KW"/>
</dbReference>
<evidence type="ECO:0000256" key="1">
    <source>
        <dbReference type="ARBA" id="ARBA00022898"/>
    </source>
</evidence>
<protein>
    <submittedName>
        <fullName evidence="4">DegT/DnrJ/EryC1/StrS aminotransferase family protein</fullName>
    </submittedName>
</protein>
<proteinExistence type="inferred from homology"/>
<keyword evidence="4" id="KW-0032">Aminotransferase</keyword>
<name>A0ABX1TLJ1_9GAMM</name>
<evidence type="ECO:0000313" key="4">
    <source>
        <dbReference type="EMBL" id="NMQ20275.1"/>
    </source>
</evidence>
<dbReference type="InterPro" id="IPR000653">
    <property type="entry name" value="DegT/StrS_aminotransferase"/>
</dbReference>
<accession>A0ABX1TLJ1</accession>
<dbReference type="PANTHER" id="PTHR30244">
    <property type="entry name" value="TRANSAMINASE"/>
    <property type="match status" value="1"/>
</dbReference>
<comment type="caution">
    <text evidence="4">The sequence shown here is derived from an EMBL/GenBank/DDBJ whole genome shotgun (WGS) entry which is preliminary data.</text>
</comment>
<dbReference type="Gene3D" id="3.40.640.10">
    <property type="entry name" value="Type I PLP-dependent aspartate aminotransferase-like (Major domain)"/>
    <property type="match status" value="1"/>
</dbReference>
<dbReference type="InterPro" id="IPR015421">
    <property type="entry name" value="PyrdxlP-dep_Trfase_major"/>
</dbReference>
<keyword evidence="4" id="KW-0808">Transferase</keyword>
<gene>
    <name evidence="4" type="ORF">E4P82_14370</name>
</gene>
<dbReference type="RefSeq" id="WP_169249539.1">
    <property type="nucleotide sequence ID" value="NZ_SPMZ01000043.1"/>
</dbReference>
<dbReference type="InterPro" id="IPR015424">
    <property type="entry name" value="PyrdxlP-dep_Trfase"/>
</dbReference>
<keyword evidence="1 3" id="KW-0663">Pyridoxal phosphate</keyword>
<sequence length="400" mass="43761">MASFSSDSLASDLSPSREERSAHPYLSFARPTLDEDTIAGVVEVLRSGWITTGPQVKKFEAALSDYLGGRPARVLNSATAALEVALQLCGIGPGDEVITPSQTFFAAPNMIAKVGATPVFVDVELISRNLDFDAVERAITSRTKAIMPTHFAGLPVDMDRLYTMAGWHGLRVIEDAALAIGSSWRGRRIGGFGDLTVFSFHPNKNMTAIEGGALVLNDEAEAREVETLRFHGITRLPDGTRDVAFPGGKFNLPDVNARIGLGQLVRLEEFNARRRERVADYFQMLRTDPPCLLPHPGHAGDEAGHSWNMFAPLLPLDRLCIDRQQFRAALEARGIGTGVSYEAAHLTTLFRRRGHCEGELPSTERIARETVTLPLFPTMTRADVERVCNAVVEVLAEARI</sequence>
<dbReference type="EMBL" id="SPMZ01000043">
    <property type="protein sequence ID" value="NMQ20275.1"/>
    <property type="molecule type" value="Genomic_DNA"/>
</dbReference>
<dbReference type="Proteomes" id="UP000760480">
    <property type="component" value="Unassembled WGS sequence"/>
</dbReference>
<organism evidence="4 5">
    <name type="scientific">Candidatus Competibacter phosphatis</name>
    <dbReference type="NCBI Taxonomy" id="221280"/>
    <lineage>
        <taxon>Bacteria</taxon>
        <taxon>Pseudomonadati</taxon>
        <taxon>Pseudomonadota</taxon>
        <taxon>Gammaproteobacteria</taxon>
        <taxon>Candidatus Competibacteraceae</taxon>
        <taxon>Candidatus Competibacter</taxon>
    </lineage>
</organism>
<dbReference type="CDD" id="cd00616">
    <property type="entry name" value="AHBA_syn"/>
    <property type="match status" value="1"/>
</dbReference>
<dbReference type="PIRSF" id="PIRSF000390">
    <property type="entry name" value="PLP_StrS"/>
    <property type="match status" value="1"/>
</dbReference>
<evidence type="ECO:0000256" key="2">
    <source>
        <dbReference type="ARBA" id="ARBA00037999"/>
    </source>
</evidence>
<dbReference type="Pfam" id="PF01041">
    <property type="entry name" value="DegT_DnrJ_EryC1"/>
    <property type="match status" value="1"/>
</dbReference>
<reference evidence="4 5" key="1">
    <citation type="submission" date="2019-03" db="EMBL/GenBank/DDBJ databases">
        <title>Metabolic reconstructions from genomes of highly enriched 'Candidatus Accumulibacter' and 'Candidatus Competibacter' bioreactor populations.</title>
        <authorList>
            <person name="Annavajhala M.K."/>
            <person name="Welles L."/>
            <person name="Abbas B."/>
            <person name="Sorokin D."/>
            <person name="Park H."/>
            <person name="Van Loosdrecht M."/>
            <person name="Chandran K."/>
        </authorList>
    </citation>
    <scope>NUCLEOTIDE SEQUENCE [LARGE SCALE GENOMIC DNA]</scope>
    <source>
        <strain evidence="4 5">SBR_G</strain>
    </source>
</reference>
<keyword evidence="5" id="KW-1185">Reference proteome</keyword>
<dbReference type="PANTHER" id="PTHR30244:SF34">
    <property type="entry name" value="DTDP-4-AMINO-4,6-DIDEOXYGALACTOSE TRANSAMINASE"/>
    <property type="match status" value="1"/>
</dbReference>
<evidence type="ECO:0000256" key="3">
    <source>
        <dbReference type="RuleBase" id="RU004508"/>
    </source>
</evidence>
<dbReference type="Gene3D" id="3.90.1150.10">
    <property type="entry name" value="Aspartate Aminotransferase, domain 1"/>
    <property type="match status" value="1"/>
</dbReference>